<dbReference type="Pfam" id="PF03171">
    <property type="entry name" value="2OG-FeII_Oxy"/>
    <property type="match status" value="1"/>
</dbReference>
<dbReference type="Pfam" id="PF14226">
    <property type="entry name" value="DIOX_N"/>
    <property type="match status" value="1"/>
</dbReference>
<dbReference type="InterPro" id="IPR044861">
    <property type="entry name" value="IPNS-like_FE2OG_OXY"/>
</dbReference>
<evidence type="ECO:0000256" key="3">
    <source>
        <dbReference type="RuleBase" id="RU003682"/>
    </source>
</evidence>
<dbReference type="KEGG" id="gta:BCM27_17325"/>
<dbReference type="InterPro" id="IPR027443">
    <property type="entry name" value="IPNS-like_sf"/>
</dbReference>
<dbReference type="GeneID" id="32689591"/>
<dbReference type="RefSeq" id="WP_004022547.1">
    <property type="nucleotide sequence ID" value="NZ_CABEIC010000002.1"/>
</dbReference>
<evidence type="ECO:0000313" key="7">
    <source>
        <dbReference type="Proteomes" id="UP000234662"/>
    </source>
</evidence>
<dbReference type="OrthoDB" id="21825at2"/>
<dbReference type="PANTHER" id="PTHR47990">
    <property type="entry name" value="2-OXOGLUTARATE (2OG) AND FE(II)-DEPENDENT OXYGENASE SUPERFAMILY PROTEIN-RELATED"/>
    <property type="match status" value="1"/>
</dbReference>
<dbReference type="PROSITE" id="PS51471">
    <property type="entry name" value="FE2OG_OXY"/>
    <property type="match status" value="1"/>
</dbReference>
<proteinExistence type="inferred from homology"/>
<dbReference type="Gene3D" id="2.60.120.330">
    <property type="entry name" value="B-lactam Antibiotic, Isopenicillin N Synthase, Chain"/>
    <property type="match status" value="1"/>
</dbReference>
<dbReference type="GO" id="GO:0017000">
    <property type="term" value="P:antibiotic biosynthetic process"/>
    <property type="evidence" value="ECO:0007669"/>
    <property type="project" value="UniProtKB-KW"/>
</dbReference>
<evidence type="ECO:0000259" key="4">
    <source>
        <dbReference type="PROSITE" id="PS51471"/>
    </source>
</evidence>
<organism evidence="6 7">
    <name type="scientific">Gordonia terrae</name>
    <dbReference type="NCBI Taxonomy" id="2055"/>
    <lineage>
        <taxon>Bacteria</taxon>
        <taxon>Bacillati</taxon>
        <taxon>Actinomycetota</taxon>
        <taxon>Actinomycetes</taxon>
        <taxon>Mycobacteriales</taxon>
        <taxon>Gordoniaceae</taxon>
        <taxon>Gordonia</taxon>
    </lineage>
</organism>
<reference evidence="6 7" key="1">
    <citation type="submission" date="2017-12" db="EMBL/GenBank/DDBJ databases">
        <title>Phylogenetic diversity of female urinary microbiome.</title>
        <authorList>
            <person name="Thomas-White K."/>
            <person name="Wolfe A.J."/>
        </authorList>
    </citation>
    <scope>NUCLEOTIDE SEQUENCE [LARGE SCALE GENOMIC DNA]</scope>
    <source>
        <strain evidence="6 7">UMB0777</strain>
    </source>
</reference>
<evidence type="ECO:0000313" key="6">
    <source>
        <dbReference type="EMBL" id="PKZ64302.1"/>
    </source>
</evidence>
<dbReference type="STRING" id="2055.BCM27_17325"/>
<comment type="similarity">
    <text evidence="3">Belongs to the iron/ascorbate-dependent oxidoreductase family.</text>
</comment>
<gene>
    <name evidence="6" type="ORF">CYJ73_16985</name>
    <name evidence="5" type="ORF">DLJ61_17500</name>
</gene>
<dbReference type="SUPFAM" id="SSF51197">
    <property type="entry name" value="Clavaminate synthase-like"/>
    <property type="match status" value="1"/>
</dbReference>
<dbReference type="AlphaFoldDB" id="A0A2I1R5A4"/>
<evidence type="ECO:0000313" key="5">
    <source>
        <dbReference type="EMBL" id="AWO85066.1"/>
    </source>
</evidence>
<reference evidence="5 8" key="2">
    <citation type="submission" date="2018-05" db="EMBL/GenBank/DDBJ databases">
        <title>Complete genome sequence of Gordonia terrae NRRL B-16283.</title>
        <authorList>
            <person name="Garlena R.A."/>
            <person name="Russell D.A."/>
            <person name="Hatfull G.F."/>
        </authorList>
    </citation>
    <scope>NUCLEOTIDE SEQUENCE [LARGE SCALE GENOMIC DNA]</scope>
    <source>
        <strain evidence="5 8">NRRL B-16283</strain>
    </source>
</reference>
<comment type="pathway">
    <text evidence="1">Antibiotic biosynthesis.</text>
</comment>
<evidence type="ECO:0000256" key="2">
    <source>
        <dbReference type="ARBA" id="ARBA00023194"/>
    </source>
</evidence>
<dbReference type="GO" id="GO:0016491">
    <property type="term" value="F:oxidoreductase activity"/>
    <property type="evidence" value="ECO:0007669"/>
    <property type="project" value="UniProtKB-KW"/>
</dbReference>
<name>A0A2I1R5A4_9ACTN</name>
<keyword evidence="3" id="KW-0560">Oxidoreductase</keyword>
<dbReference type="EMBL" id="PKJC01000014">
    <property type="protein sequence ID" value="PKZ64302.1"/>
    <property type="molecule type" value="Genomic_DNA"/>
</dbReference>
<keyword evidence="2" id="KW-0045">Antibiotic biosynthesis</keyword>
<dbReference type="InterPro" id="IPR026992">
    <property type="entry name" value="DIOX_N"/>
</dbReference>
<sequence>MTDSPVLTVDLREWRSGGAGAQRVCAAVDESLQQAGFLLVTGHEVDPELPRALRAAARKFFALSADVKSEYSAGVGGRGWIGPGKEANGFSEGTETPPDLKESFTAGAQTPVGTPEIDDYWFAPDVWPTETPELRELFTAWTSQMRKLSDDLLGLMAAALGLVGPDNPFRDLASNPTWSANINHYPPLHDVGHPEPGQFRIGPHTDFGTVTILDREPGAGGLQVYSEHSGWADAPWNPDALTVNIGDILEYWSAGRWPAGRHRVLPPQPDAPAEDLVSLIFFYELDHDALVTPVAPPIGRRAGLEPVVSGDFIRQRLDAITVG</sequence>
<dbReference type="GO" id="GO:0046872">
    <property type="term" value="F:metal ion binding"/>
    <property type="evidence" value="ECO:0007669"/>
    <property type="project" value="UniProtKB-KW"/>
</dbReference>
<dbReference type="Proteomes" id="UP000247118">
    <property type="component" value="Chromosome"/>
</dbReference>
<evidence type="ECO:0000313" key="8">
    <source>
        <dbReference type="Proteomes" id="UP000247118"/>
    </source>
</evidence>
<keyword evidence="3" id="KW-0479">Metal-binding</keyword>
<dbReference type="InterPro" id="IPR005123">
    <property type="entry name" value="Oxoglu/Fe-dep_dioxygenase_dom"/>
</dbReference>
<dbReference type="Proteomes" id="UP000234662">
    <property type="component" value="Unassembled WGS sequence"/>
</dbReference>
<dbReference type="EMBL" id="CP029604">
    <property type="protein sequence ID" value="AWO85066.1"/>
    <property type="molecule type" value="Genomic_DNA"/>
</dbReference>
<accession>A0A2I1R5A4</accession>
<feature type="domain" description="Fe2OG dioxygenase" evidence="4">
    <location>
        <begin position="176"/>
        <end position="285"/>
    </location>
</feature>
<keyword evidence="3" id="KW-0408">Iron</keyword>
<dbReference type="InterPro" id="IPR050231">
    <property type="entry name" value="Iron_ascorbate_oxido_reductase"/>
</dbReference>
<evidence type="ECO:0000256" key="1">
    <source>
        <dbReference type="ARBA" id="ARBA00004792"/>
    </source>
</evidence>
<protein>
    <submittedName>
        <fullName evidence="6">Isopenicillin N synthase family oxygenase</fullName>
    </submittedName>
</protein>